<dbReference type="Proteomes" id="UP000001514">
    <property type="component" value="Unassembled WGS sequence"/>
</dbReference>
<dbReference type="InterPro" id="IPR018247">
    <property type="entry name" value="EF_Hand_1_Ca_BS"/>
</dbReference>
<dbReference type="GO" id="GO:0035556">
    <property type="term" value="P:intracellular signal transduction"/>
    <property type="evidence" value="ECO:0000318"/>
    <property type="project" value="GO_Central"/>
</dbReference>
<keyword evidence="9 13" id="KW-0067">ATP-binding</keyword>
<evidence type="ECO:0000256" key="8">
    <source>
        <dbReference type="ARBA" id="ARBA00022837"/>
    </source>
</evidence>
<dbReference type="GO" id="GO:0005634">
    <property type="term" value="C:nucleus"/>
    <property type="evidence" value="ECO:0000318"/>
    <property type="project" value="GO_Central"/>
</dbReference>
<accession>D8RKR2</accession>
<proteinExistence type="inferred from homology"/>
<feature type="domain" description="EF-hand" evidence="16">
    <location>
        <begin position="408"/>
        <end position="441"/>
    </location>
</feature>
<comment type="catalytic activity">
    <reaction evidence="11">
        <text>L-threonyl-[protein] + ATP = O-phospho-L-threonyl-[protein] + ADP + H(+)</text>
        <dbReference type="Rhea" id="RHEA:46608"/>
        <dbReference type="Rhea" id="RHEA-COMP:11060"/>
        <dbReference type="Rhea" id="RHEA-COMP:11605"/>
        <dbReference type="ChEBI" id="CHEBI:15378"/>
        <dbReference type="ChEBI" id="CHEBI:30013"/>
        <dbReference type="ChEBI" id="CHEBI:30616"/>
        <dbReference type="ChEBI" id="CHEBI:61977"/>
        <dbReference type="ChEBI" id="CHEBI:456216"/>
        <dbReference type="EC" id="2.7.11.1"/>
    </reaction>
</comment>
<dbReference type="InterPro" id="IPR008271">
    <property type="entry name" value="Ser/Thr_kinase_AS"/>
</dbReference>
<keyword evidence="2 14" id="KW-0723">Serine/threonine-protein kinase</keyword>
<evidence type="ECO:0000313" key="17">
    <source>
        <dbReference type="EMBL" id="EFJ27486.1"/>
    </source>
</evidence>
<dbReference type="OMA" id="YWLDMIR"/>
<dbReference type="CDD" id="cd05117">
    <property type="entry name" value="STKc_CAMK"/>
    <property type="match status" value="1"/>
</dbReference>
<dbReference type="PROSITE" id="PS00107">
    <property type="entry name" value="PROTEIN_KINASE_ATP"/>
    <property type="match status" value="1"/>
</dbReference>
<dbReference type="EC" id="2.7.11.1" evidence="1"/>
<dbReference type="Pfam" id="PF13499">
    <property type="entry name" value="EF-hand_7"/>
    <property type="match status" value="2"/>
</dbReference>
<evidence type="ECO:0000256" key="13">
    <source>
        <dbReference type="PROSITE-ProRule" id="PRU10141"/>
    </source>
</evidence>
<dbReference type="PANTHER" id="PTHR24349">
    <property type="entry name" value="SERINE/THREONINE-PROTEIN KINASE"/>
    <property type="match status" value="1"/>
</dbReference>
<dbReference type="HOGENOM" id="CLU_000288_37_4_1"/>
<keyword evidence="18" id="KW-1185">Reference proteome</keyword>
<dbReference type="InterPro" id="IPR017441">
    <property type="entry name" value="Protein_kinase_ATP_BS"/>
</dbReference>
<dbReference type="PROSITE" id="PS50011">
    <property type="entry name" value="PROTEIN_KINASE_DOM"/>
    <property type="match status" value="1"/>
</dbReference>
<evidence type="ECO:0000313" key="18">
    <source>
        <dbReference type="Proteomes" id="UP000001514"/>
    </source>
</evidence>
<evidence type="ECO:0000256" key="2">
    <source>
        <dbReference type="ARBA" id="ARBA00022527"/>
    </source>
</evidence>
<evidence type="ECO:0000256" key="12">
    <source>
        <dbReference type="ARBA" id="ARBA00048679"/>
    </source>
</evidence>
<evidence type="ECO:0000259" key="15">
    <source>
        <dbReference type="PROSITE" id="PS50011"/>
    </source>
</evidence>
<dbReference type="SMART" id="SM00054">
    <property type="entry name" value="EFh"/>
    <property type="match status" value="4"/>
</dbReference>
<dbReference type="PROSITE" id="PS00108">
    <property type="entry name" value="PROTEIN_KINASE_ST"/>
    <property type="match status" value="1"/>
</dbReference>
<dbReference type="Gene3D" id="1.10.510.10">
    <property type="entry name" value="Transferase(Phosphotransferase) domain 1"/>
    <property type="match status" value="1"/>
</dbReference>
<dbReference type="Gene3D" id="1.10.238.10">
    <property type="entry name" value="EF-hand"/>
    <property type="match status" value="1"/>
</dbReference>
<dbReference type="FunFam" id="1.10.510.10:FF:000249">
    <property type="entry name" value="Calcium-dependent protein kinase SK5"/>
    <property type="match status" value="1"/>
</dbReference>
<comment type="catalytic activity">
    <reaction evidence="12">
        <text>L-seryl-[protein] + ATP = O-phospho-L-seryl-[protein] + ADP + H(+)</text>
        <dbReference type="Rhea" id="RHEA:17989"/>
        <dbReference type="Rhea" id="RHEA-COMP:9863"/>
        <dbReference type="Rhea" id="RHEA-COMP:11604"/>
        <dbReference type="ChEBI" id="CHEBI:15378"/>
        <dbReference type="ChEBI" id="CHEBI:29999"/>
        <dbReference type="ChEBI" id="CHEBI:30616"/>
        <dbReference type="ChEBI" id="CHEBI:83421"/>
        <dbReference type="ChEBI" id="CHEBI:456216"/>
        <dbReference type="EC" id="2.7.11.1"/>
    </reaction>
</comment>
<dbReference type="SUPFAM" id="SSF56112">
    <property type="entry name" value="Protein kinase-like (PK-like)"/>
    <property type="match status" value="1"/>
</dbReference>
<dbReference type="GO" id="GO:0009931">
    <property type="term" value="F:calcium-dependent protein serine/threonine kinase activity"/>
    <property type="evidence" value="ECO:0000318"/>
    <property type="project" value="GO_Central"/>
</dbReference>
<dbReference type="PROSITE" id="PS50222">
    <property type="entry name" value="EF_HAND_2"/>
    <property type="match status" value="4"/>
</dbReference>
<dbReference type="InterPro" id="IPR050205">
    <property type="entry name" value="CDPK_Ser/Thr_kinases"/>
</dbReference>
<sequence length="496" mass="55161">MGNCLGGGDEKKQSARQALVANVLGQPHKDIKQQYTIGRELGRGQFGVTYLCTDKKSAQQFAVKTISKRKLMNKDDVDDVKREVQIMKHLTGKDNIVELYSTFEDKSTVYLVMELCQGGELFDRIVSKGHYTEKAASAVCRTIVKVVHTCHSHGVIHRDLKPENFLLANKREDAPVKATDFGLSVFFRSGQVFREIVGSAYYVAPEVLKKSYGPEADVWSAGVILYVLLAGVPPFWAETEQGIFEAVLRGHLDLNGSPWPTISASAKDLVRKMLKQNPRERLSAADVLQHPWIKEDGDAPDKLIDGEVLSRMKNFSAMNKLKKVALKIISESLSEEEIIKLKDMFKQMDTDNSGTITFEELKAGLANQGSNMIDAEIRQLMEAADVDGNGTIDYLEFIQASMHLNKMDRGDHLHAAFQNIDTDGSGYITMEELEAALVKHGLGVEDAKDIIKEVDTDNDGRINYDEFCAMMLKRNTPPAGAGHRRSINDLPVGIKK</sequence>
<gene>
    <name evidence="17" type="primary">CPK17-2_1</name>
    <name evidence="17" type="ORF">SELMODRAFT_450052</name>
</gene>
<evidence type="ECO:0000256" key="10">
    <source>
        <dbReference type="ARBA" id="ARBA00024334"/>
    </source>
</evidence>
<dbReference type="AlphaFoldDB" id="D8RKR2"/>
<dbReference type="InParanoid" id="D8RKR2"/>
<organism evidence="18">
    <name type="scientific">Selaginella moellendorffii</name>
    <name type="common">Spikemoss</name>
    <dbReference type="NCBI Taxonomy" id="88036"/>
    <lineage>
        <taxon>Eukaryota</taxon>
        <taxon>Viridiplantae</taxon>
        <taxon>Streptophyta</taxon>
        <taxon>Embryophyta</taxon>
        <taxon>Tracheophyta</taxon>
        <taxon>Lycopodiopsida</taxon>
        <taxon>Selaginellales</taxon>
        <taxon>Selaginellaceae</taxon>
        <taxon>Selaginella</taxon>
    </lineage>
</organism>
<feature type="domain" description="EF-hand" evidence="16">
    <location>
        <begin position="372"/>
        <end position="407"/>
    </location>
</feature>
<evidence type="ECO:0000256" key="3">
    <source>
        <dbReference type="ARBA" id="ARBA00022679"/>
    </source>
</evidence>
<reference evidence="17 18" key="1">
    <citation type="journal article" date="2011" name="Science">
        <title>The Selaginella genome identifies genetic changes associated with the evolution of vascular plants.</title>
        <authorList>
            <person name="Banks J.A."/>
            <person name="Nishiyama T."/>
            <person name="Hasebe M."/>
            <person name="Bowman J.L."/>
            <person name="Gribskov M."/>
            <person name="dePamphilis C."/>
            <person name="Albert V.A."/>
            <person name="Aono N."/>
            <person name="Aoyama T."/>
            <person name="Ambrose B.A."/>
            <person name="Ashton N.W."/>
            <person name="Axtell M.J."/>
            <person name="Barker E."/>
            <person name="Barker M.S."/>
            <person name="Bennetzen J.L."/>
            <person name="Bonawitz N.D."/>
            <person name="Chapple C."/>
            <person name="Cheng C."/>
            <person name="Correa L.G."/>
            <person name="Dacre M."/>
            <person name="DeBarry J."/>
            <person name="Dreyer I."/>
            <person name="Elias M."/>
            <person name="Engstrom E.M."/>
            <person name="Estelle M."/>
            <person name="Feng L."/>
            <person name="Finet C."/>
            <person name="Floyd S.K."/>
            <person name="Frommer W.B."/>
            <person name="Fujita T."/>
            <person name="Gramzow L."/>
            <person name="Gutensohn M."/>
            <person name="Harholt J."/>
            <person name="Hattori M."/>
            <person name="Heyl A."/>
            <person name="Hirai T."/>
            <person name="Hiwatashi Y."/>
            <person name="Ishikawa M."/>
            <person name="Iwata M."/>
            <person name="Karol K.G."/>
            <person name="Koehler B."/>
            <person name="Kolukisaoglu U."/>
            <person name="Kubo M."/>
            <person name="Kurata T."/>
            <person name="Lalonde S."/>
            <person name="Li K."/>
            <person name="Li Y."/>
            <person name="Litt A."/>
            <person name="Lyons E."/>
            <person name="Manning G."/>
            <person name="Maruyama T."/>
            <person name="Michael T.P."/>
            <person name="Mikami K."/>
            <person name="Miyazaki S."/>
            <person name="Morinaga S."/>
            <person name="Murata T."/>
            <person name="Mueller-Roeber B."/>
            <person name="Nelson D.R."/>
            <person name="Obara M."/>
            <person name="Oguri Y."/>
            <person name="Olmstead R.G."/>
            <person name="Onodera N."/>
            <person name="Petersen B.L."/>
            <person name="Pils B."/>
            <person name="Prigge M."/>
            <person name="Rensing S.A."/>
            <person name="Riano-Pachon D.M."/>
            <person name="Roberts A.W."/>
            <person name="Sato Y."/>
            <person name="Scheller H.V."/>
            <person name="Schulz B."/>
            <person name="Schulz C."/>
            <person name="Shakirov E.V."/>
            <person name="Shibagaki N."/>
            <person name="Shinohara N."/>
            <person name="Shippen D.E."/>
            <person name="Soerensen I."/>
            <person name="Sotooka R."/>
            <person name="Sugimoto N."/>
            <person name="Sugita M."/>
            <person name="Sumikawa N."/>
            <person name="Tanurdzic M."/>
            <person name="Theissen G."/>
            <person name="Ulvskov P."/>
            <person name="Wakazuki S."/>
            <person name="Weng J.K."/>
            <person name="Willats W.W."/>
            <person name="Wipf D."/>
            <person name="Wolf P.G."/>
            <person name="Yang L."/>
            <person name="Zimmer A.D."/>
            <person name="Zhu Q."/>
            <person name="Mitros T."/>
            <person name="Hellsten U."/>
            <person name="Loque D."/>
            <person name="Otillar R."/>
            <person name="Salamov A."/>
            <person name="Schmutz J."/>
            <person name="Shapiro H."/>
            <person name="Lindquist E."/>
            <person name="Lucas S."/>
            <person name="Rokhsar D."/>
            <person name="Grigoriev I.V."/>
        </authorList>
    </citation>
    <scope>NUCLEOTIDE SEQUENCE [LARGE SCALE GENOMIC DNA]</scope>
</reference>
<protein>
    <recommendedName>
        <fullName evidence="1">non-specific serine/threonine protein kinase</fullName>
        <ecNumber evidence="1">2.7.11.1</ecNumber>
    </recommendedName>
</protein>
<keyword evidence="4" id="KW-0479">Metal-binding</keyword>
<keyword evidence="8" id="KW-0106">Calcium</keyword>
<feature type="domain" description="EF-hand" evidence="16">
    <location>
        <begin position="442"/>
        <end position="477"/>
    </location>
</feature>
<name>D8RKR2_SELML</name>
<dbReference type="OrthoDB" id="40902at2759"/>
<evidence type="ECO:0000256" key="1">
    <source>
        <dbReference type="ARBA" id="ARBA00012513"/>
    </source>
</evidence>
<dbReference type="Pfam" id="PF00069">
    <property type="entry name" value="Pkinase"/>
    <property type="match status" value="1"/>
</dbReference>
<dbReference type="FunFam" id="3.30.200.20:FF:000004">
    <property type="entry name" value="Calcium-dependent protein kinase 1"/>
    <property type="match status" value="1"/>
</dbReference>
<dbReference type="EMBL" id="GL377582">
    <property type="protein sequence ID" value="EFJ27486.1"/>
    <property type="molecule type" value="Genomic_DNA"/>
</dbReference>
<dbReference type="GO" id="GO:0005737">
    <property type="term" value="C:cytoplasm"/>
    <property type="evidence" value="ECO:0000318"/>
    <property type="project" value="GO_Central"/>
</dbReference>
<dbReference type="PROSITE" id="PS00018">
    <property type="entry name" value="EF_HAND_1"/>
    <property type="match status" value="3"/>
</dbReference>
<keyword evidence="5" id="KW-0677">Repeat</keyword>
<dbReference type="GO" id="GO:0004683">
    <property type="term" value="F:calcium/calmodulin-dependent protein kinase activity"/>
    <property type="evidence" value="ECO:0000318"/>
    <property type="project" value="GO_Central"/>
</dbReference>
<feature type="binding site" evidence="13">
    <location>
        <position position="64"/>
    </location>
    <ligand>
        <name>ATP</name>
        <dbReference type="ChEBI" id="CHEBI:30616"/>
    </ligand>
</feature>
<dbReference type="GO" id="GO:0005516">
    <property type="term" value="F:calmodulin binding"/>
    <property type="evidence" value="ECO:0000318"/>
    <property type="project" value="GO_Central"/>
</dbReference>
<dbReference type="GeneID" id="9640263"/>
<evidence type="ECO:0000256" key="7">
    <source>
        <dbReference type="ARBA" id="ARBA00022777"/>
    </source>
</evidence>
<evidence type="ECO:0000256" key="14">
    <source>
        <dbReference type="RuleBase" id="RU000304"/>
    </source>
</evidence>
<dbReference type="KEGG" id="smo:SELMODRAFT_450052"/>
<dbReference type="GO" id="GO:0005509">
    <property type="term" value="F:calcium ion binding"/>
    <property type="evidence" value="ECO:0007669"/>
    <property type="project" value="InterPro"/>
</dbReference>
<dbReference type="GO" id="GO:0005524">
    <property type="term" value="F:ATP binding"/>
    <property type="evidence" value="ECO:0007669"/>
    <property type="project" value="UniProtKB-UniRule"/>
</dbReference>
<keyword evidence="7 17" id="KW-0418">Kinase</keyword>
<dbReference type="InterPro" id="IPR000719">
    <property type="entry name" value="Prot_kinase_dom"/>
</dbReference>
<evidence type="ECO:0000256" key="6">
    <source>
        <dbReference type="ARBA" id="ARBA00022741"/>
    </source>
</evidence>
<evidence type="ECO:0000259" key="16">
    <source>
        <dbReference type="PROSITE" id="PS50222"/>
    </source>
</evidence>
<dbReference type="InterPro" id="IPR011009">
    <property type="entry name" value="Kinase-like_dom_sf"/>
</dbReference>
<comment type="similarity">
    <text evidence="10">Belongs to the protein kinase superfamily. Ser/Thr protein kinase family. CDPK subfamily.</text>
</comment>
<dbReference type="Gramene" id="EFJ27486">
    <property type="protein sequence ID" value="EFJ27486"/>
    <property type="gene ID" value="SELMODRAFT_450052"/>
</dbReference>
<feature type="domain" description="EF-hand" evidence="16">
    <location>
        <begin position="336"/>
        <end position="371"/>
    </location>
</feature>
<dbReference type="InterPro" id="IPR002048">
    <property type="entry name" value="EF_hand_dom"/>
</dbReference>
<dbReference type="InterPro" id="IPR011992">
    <property type="entry name" value="EF-hand-dom_pair"/>
</dbReference>
<dbReference type="eggNOG" id="KOG0032">
    <property type="taxonomic scope" value="Eukaryota"/>
</dbReference>
<dbReference type="SUPFAM" id="SSF47473">
    <property type="entry name" value="EF-hand"/>
    <property type="match status" value="1"/>
</dbReference>
<dbReference type="SMART" id="SM00220">
    <property type="entry name" value="S_TKc"/>
    <property type="match status" value="1"/>
</dbReference>
<evidence type="ECO:0000256" key="4">
    <source>
        <dbReference type="ARBA" id="ARBA00022723"/>
    </source>
</evidence>
<dbReference type="Gene3D" id="3.30.200.20">
    <property type="entry name" value="Phosphorylase Kinase, domain 1"/>
    <property type="match status" value="1"/>
</dbReference>
<evidence type="ECO:0000256" key="9">
    <source>
        <dbReference type="ARBA" id="ARBA00022840"/>
    </source>
</evidence>
<feature type="domain" description="Protein kinase" evidence="15">
    <location>
        <begin position="35"/>
        <end position="293"/>
    </location>
</feature>
<keyword evidence="3" id="KW-0808">Transferase</keyword>
<dbReference type="FunFam" id="1.10.238.10:FF:000015">
    <property type="entry name" value="Calcium-dependent protein kinase 1"/>
    <property type="match status" value="1"/>
</dbReference>
<evidence type="ECO:0000256" key="5">
    <source>
        <dbReference type="ARBA" id="ARBA00022737"/>
    </source>
</evidence>
<evidence type="ECO:0000256" key="11">
    <source>
        <dbReference type="ARBA" id="ARBA00047899"/>
    </source>
</evidence>
<keyword evidence="6 13" id="KW-0547">Nucleotide-binding</keyword>